<feature type="region of interest" description="Disordered" evidence="1">
    <location>
        <begin position="1"/>
        <end position="49"/>
    </location>
</feature>
<sequence length="187" mass="20057">MKSMQEENTVKKENASAQSSAEGSAESSGSASASAEREKTSSEPKLVAAPKVVSEFKEKVTSKTTENEPAIPPEHTLSETMLGEALAPCSETEWLTSDTALPTELLTVQKDKRRVSVFAPPVVDVLGETKEIKETKTFIQQDFEGKIGLVAELVASFARLLGNDETAKEGVEVVVSVRFPRTSGGNK</sequence>
<dbReference type="InterPro" id="IPR020149">
    <property type="entry name" value="Uncharacterised_C02F5.10"/>
</dbReference>
<dbReference type="Pfam" id="PF17309">
    <property type="entry name" value="DUF5356"/>
    <property type="match status" value="1"/>
</dbReference>
<feature type="compositionally biased region" description="Basic and acidic residues" evidence="1">
    <location>
        <begin position="1"/>
        <end position="14"/>
    </location>
</feature>
<accession>A0AA36GUT3</accession>
<gene>
    <name evidence="2" type="ORF">CYNAS_LOCUS10543</name>
</gene>
<dbReference type="Proteomes" id="UP001176961">
    <property type="component" value="Unassembled WGS sequence"/>
</dbReference>
<feature type="compositionally biased region" description="Low complexity" evidence="1">
    <location>
        <begin position="15"/>
        <end position="34"/>
    </location>
</feature>
<evidence type="ECO:0000313" key="3">
    <source>
        <dbReference type="Proteomes" id="UP001176961"/>
    </source>
</evidence>
<dbReference type="EMBL" id="CATQJL010000223">
    <property type="protein sequence ID" value="CAJ0598560.1"/>
    <property type="molecule type" value="Genomic_DNA"/>
</dbReference>
<proteinExistence type="predicted"/>
<dbReference type="AlphaFoldDB" id="A0AA36GUT3"/>
<name>A0AA36GUT3_CYLNA</name>
<evidence type="ECO:0000313" key="2">
    <source>
        <dbReference type="EMBL" id="CAJ0598560.1"/>
    </source>
</evidence>
<reference evidence="2" key="1">
    <citation type="submission" date="2023-07" db="EMBL/GenBank/DDBJ databases">
        <authorList>
            <consortium name="CYATHOMIX"/>
        </authorList>
    </citation>
    <scope>NUCLEOTIDE SEQUENCE</scope>
    <source>
        <strain evidence="2">N/A</strain>
    </source>
</reference>
<keyword evidence="3" id="KW-1185">Reference proteome</keyword>
<organism evidence="2 3">
    <name type="scientific">Cylicocyclus nassatus</name>
    <name type="common">Nematode worm</name>
    <dbReference type="NCBI Taxonomy" id="53992"/>
    <lineage>
        <taxon>Eukaryota</taxon>
        <taxon>Metazoa</taxon>
        <taxon>Ecdysozoa</taxon>
        <taxon>Nematoda</taxon>
        <taxon>Chromadorea</taxon>
        <taxon>Rhabditida</taxon>
        <taxon>Rhabditina</taxon>
        <taxon>Rhabditomorpha</taxon>
        <taxon>Strongyloidea</taxon>
        <taxon>Strongylidae</taxon>
        <taxon>Cylicocyclus</taxon>
    </lineage>
</organism>
<comment type="caution">
    <text evidence="2">The sequence shown here is derived from an EMBL/GenBank/DDBJ whole genome shotgun (WGS) entry which is preliminary data.</text>
</comment>
<protein>
    <submittedName>
        <fullName evidence="2">Uncharacterized protein</fullName>
    </submittedName>
</protein>
<evidence type="ECO:0000256" key="1">
    <source>
        <dbReference type="SAM" id="MobiDB-lite"/>
    </source>
</evidence>